<sequence length="49" mass="5440">MKKKILRNLTLGLGCLMLTLSISTSVLMHNSTTNSNIHVIQLQEDMPNS</sequence>
<keyword evidence="3" id="KW-1185">Reference proteome</keyword>
<dbReference type="EMBL" id="FWXH01000002">
    <property type="protein sequence ID" value="SMC17435.1"/>
    <property type="molecule type" value="Genomic_DNA"/>
</dbReference>
<feature type="chain" id="PRO_5039581980" evidence="1">
    <location>
        <begin position="29"/>
        <end position="49"/>
    </location>
</feature>
<evidence type="ECO:0000313" key="3">
    <source>
        <dbReference type="Proteomes" id="UP000192468"/>
    </source>
</evidence>
<reference evidence="2 3" key="1">
    <citation type="submission" date="2017-04" db="EMBL/GenBank/DDBJ databases">
        <authorList>
            <person name="Afonso C.L."/>
            <person name="Miller P.J."/>
            <person name="Scott M.A."/>
            <person name="Spackman E."/>
            <person name="Goraichik I."/>
            <person name="Dimitrov K.M."/>
            <person name="Suarez D.L."/>
            <person name="Swayne D.E."/>
        </authorList>
    </citation>
    <scope>NUCLEOTIDE SEQUENCE [LARGE SCALE GENOMIC DNA]</scope>
    <source>
        <strain evidence="2 3">DSM 12555</strain>
    </source>
</reference>
<dbReference type="RefSeq" id="WP_176212579.1">
    <property type="nucleotide sequence ID" value="NZ_FWXH01000002.1"/>
</dbReference>
<dbReference type="STRING" id="1121291.SAMN02745134_00325"/>
<dbReference type="Proteomes" id="UP000192468">
    <property type="component" value="Unassembled WGS sequence"/>
</dbReference>
<proteinExistence type="predicted"/>
<feature type="signal peptide" evidence="1">
    <location>
        <begin position="1"/>
        <end position="28"/>
    </location>
</feature>
<gene>
    <name evidence="2" type="ORF">SAMN02745134_00325</name>
</gene>
<keyword evidence="1" id="KW-0732">Signal</keyword>
<evidence type="ECO:0000313" key="2">
    <source>
        <dbReference type="EMBL" id="SMC17435.1"/>
    </source>
</evidence>
<dbReference type="AlphaFoldDB" id="A0A1W1X0J8"/>
<evidence type="ECO:0000256" key="1">
    <source>
        <dbReference type="SAM" id="SignalP"/>
    </source>
</evidence>
<name>A0A1W1X0J8_9CLOT</name>
<organism evidence="2 3">
    <name type="scientific">Clostridium acidisoli DSM 12555</name>
    <dbReference type="NCBI Taxonomy" id="1121291"/>
    <lineage>
        <taxon>Bacteria</taxon>
        <taxon>Bacillati</taxon>
        <taxon>Bacillota</taxon>
        <taxon>Clostridia</taxon>
        <taxon>Eubacteriales</taxon>
        <taxon>Clostridiaceae</taxon>
        <taxon>Clostridium</taxon>
    </lineage>
</organism>
<accession>A0A1W1X0J8</accession>
<protein>
    <submittedName>
        <fullName evidence="2">Uncharacterized protein</fullName>
    </submittedName>
</protein>